<feature type="domain" description="CRA" evidence="2">
    <location>
        <begin position="349"/>
        <end position="455"/>
    </location>
</feature>
<dbReference type="AlphaFoldDB" id="G7E5L4"/>
<proteinExistence type="predicted"/>
<dbReference type="OrthoDB" id="8048523at2759"/>
<name>G7E5L4_MIXOS</name>
<dbReference type="STRING" id="764103.G7E5L4"/>
<dbReference type="RefSeq" id="XP_014569342.1">
    <property type="nucleotide sequence ID" value="XM_014713856.1"/>
</dbReference>
<dbReference type="InParanoid" id="G7E5L4"/>
<accession>G7E5L4</accession>
<reference evidence="3 4" key="1">
    <citation type="journal article" date="2011" name="J. Gen. Appl. Microbiol.">
        <title>Draft genome sequencing of the enigmatic basidiomycete Mixia osmundae.</title>
        <authorList>
            <person name="Nishida H."/>
            <person name="Nagatsuka Y."/>
            <person name="Sugiyama J."/>
        </authorList>
    </citation>
    <scope>NUCLEOTIDE SEQUENCE [LARGE SCALE GENOMIC DNA]</scope>
    <source>
        <strain evidence="4">CBS 9802 / IAM 14324 / JCM 22182 / KY 12970</strain>
    </source>
</reference>
<evidence type="ECO:0000259" key="2">
    <source>
        <dbReference type="SMART" id="SM00757"/>
    </source>
</evidence>
<dbReference type="SMART" id="SM00757">
    <property type="entry name" value="CRA"/>
    <property type="match status" value="1"/>
</dbReference>
<dbReference type="eggNOG" id="ENOG502S5HB">
    <property type="taxonomic scope" value="Eukaryota"/>
</dbReference>
<feature type="compositionally biased region" description="Low complexity" evidence="1">
    <location>
        <begin position="194"/>
        <end position="209"/>
    </location>
</feature>
<dbReference type="PANTHER" id="PTHR12864">
    <property type="entry name" value="RAN BINDING PROTEIN 9-RELATED"/>
    <property type="match status" value="1"/>
</dbReference>
<dbReference type="InterPro" id="IPR050618">
    <property type="entry name" value="Ubq-SigPath_Reg"/>
</dbReference>
<protein>
    <recommendedName>
        <fullName evidence="2">CRA domain-containing protein</fullName>
    </recommendedName>
</protein>
<gene>
    <name evidence="3" type="primary">Mo04807</name>
    <name evidence="3" type="ORF">E5Q_04807</name>
</gene>
<reference evidence="3 4" key="2">
    <citation type="journal article" date="2012" name="Open Biol.">
        <title>Characteristics of nucleosomes and linker DNA regions on the genome of the basidiomycete Mixia osmundae revealed by mono- and dinucleosome mapping.</title>
        <authorList>
            <person name="Nishida H."/>
            <person name="Kondo S."/>
            <person name="Matsumoto T."/>
            <person name="Suzuki Y."/>
            <person name="Yoshikawa H."/>
            <person name="Taylor T.D."/>
            <person name="Sugiyama J."/>
        </authorList>
    </citation>
    <scope>NUCLEOTIDE SEQUENCE [LARGE SCALE GENOMIC DNA]</scope>
    <source>
        <strain evidence="4">CBS 9802 / IAM 14324 / JCM 22182 / KY 12970</strain>
    </source>
</reference>
<dbReference type="Pfam" id="PF10607">
    <property type="entry name" value="CTLH"/>
    <property type="match status" value="1"/>
</dbReference>
<evidence type="ECO:0000313" key="4">
    <source>
        <dbReference type="Proteomes" id="UP000009131"/>
    </source>
</evidence>
<dbReference type="HOGENOM" id="CLU_031218_0_0_1"/>
<sequence length="519" mass="54815">MASRGKGLVGYQNAPSMESHELRLLVLDYLIHSCFDETALDFVSDWPPIESEESASASASGKSNLDQSPSAIVARAISASYRQREESSTSQIDMDINSDTAEIDTITASNGLTHPLTQEPKDDAALASLTSGGDTARDALFSPSYFHNIKLRADLQRLVRAGRIQNAITICQERFPGVLSNEALHESYVTTTAANNGVNSNGSTNGASAPTGPLRPLASSSAFTSPVIQATSILPQAATALASTPATGANAWTSTASGLPRSSIPKLDSFERQPSFPLTSLSPIHLALNLQVQAFIECIRSTSTVASNGSGGASAMAFEGMSPAAPNGVASPSSSIHSQSTGSTATSAGILNRALSQAQSLFYLAGGANILPDPNERAGFLKELETVAGLMAYRDLEQAPRPVRVFLDLDRRERLAQALNSAILVVSGGSEHALLQQAARQTTLVWDTSREMVSTALQEESRAKPSRKASKQLDTLPASFSFPEPRSVSLYSTACSSLYSPPLVPRRLGAKVALLHEKL</sequence>
<evidence type="ECO:0000256" key="1">
    <source>
        <dbReference type="SAM" id="MobiDB-lite"/>
    </source>
</evidence>
<evidence type="ECO:0000313" key="3">
    <source>
        <dbReference type="EMBL" id="GAA98124.1"/>
    </source>
</evidence>
<feature type="region of interest" description="Disordered" evidence="1">
    <location>
        <begin position="194"/>
        <end position="213"/>
    </location>
</feature>
<dbReference type="Proteomes" id="UP000009131">
    <property type="component" value="Unassembled WGS sequence"/>
</dbReference>
<comment type="caution">
    <text evidence="3">The sequence shown here is derived from an EMBL/GenBank/DDBJ whole genome shotgun (WGS) entry which is preliminary data.</text>
</comment>
<dbReference type="InterPro" id="IPR024964">
    <property type="entry name" value="CTLH/CRA"/>
</dbReference>
<dbReference type="EMBL" id="BABT02000150">
    <property type="protein sequence ID" value="GAA98124.1"/>
    <property type="molecule type" value="Genomic_DNA"/>
</dbReference>
<keyword evidence="4" id="KW-1185">Reference proteome</keyword>
<dbReference type="InterPro" id="IPR013144">
    <property type="entry name" value="CRA_dom"/>
</dbReference>
<dbReference type="OMA" id="ANAWTST"/>
<organism evidence="3 4">
    <name type="scientific">Mixia osmundae (strain CBS 9802 / IAM 14324 / JCM 22182 / KY 12970)</name>
    <dbReference type="NCBI Taxonomy" id="764103"/>
    <lineage>
        <taxon>Eukaryota</taxon>
        <taxon>Fungi</taxon>
        <taxon>Dikarya</taxon>
        <taxon>Basidiomycota</taxon>
        <taxon>Pucciniomycotina</taxon>
        <taxon>Mixiomycetes</taxon>
        <taxon>Mixiales</taxon>
        <taxon>Mixiaceae</taxon>
        <taxon>Mixia</taxon>
    </lineage>
</organism>